<reference evidence="1 2" key="1">
    <citation type="submission" date="2016-09" db="EMBL/GenBank/DDBJ databases">
        <title>Xenorhabdus thuongxuanensis sp. nov. and Xenorhabdus eapokensis sp. nov., isolated from Steinernema species.</title>
        <authorList>
            <person name="Kaempfer P."/>
            <person name="Tobias N.J."/>
            <person name="Phan Ke L."/>
            <person name="Bode H.B."/>
            <person name="Glaeser S.P."/>
        </authorList>
    </citation>
    <scope>NUCLEOTIDE SEQUENCE [LARGE SCALE GENOMIC DNA]</scope>
    <source>
        <strain evidence="1 2">DL20</strain>
    </source>
</reference>
<comment type="caution">
    <text evidence="1">The sequence shown here is derived from an EMBL/GenBank/DDBJ whole genome shotgun (WGS) entry which is preliminary data.</text>
</comment>
<evidence type="ECO:0000313" key="2">
    <source>
        <dbReference type="Proteomes" id="UP000186268"/>
    </source>
</evidence>
<protein>
    <submittedName>
        <fullName evidence="1">Uncharacterized protein</fullName>
    </submittedName>
</protein>
<dbReference type="OrthoDB" id="6442678at2"/>
<dbReference type="STRING" id="1873482.Xedl_02854"/>
<name>A0A1Q5TMY4_9GAMM</name>
<dbReference type="AlphaFoldDB" id="A0A1Q5TMY4"/>
<dbReference type="EMBL" id="MKGQ01000023">
    <property type="protein sequence ID" value="OKP01580.1"/>
    <property type="molecule type" value="Genomic_DNA"/>
</dbReference>
<accession>A0A1Q5TMY4</accession>
<keyword evidence="2" id="KW-1185">Reference proteome</keyword>
<sequence>MRRYILADNFTLNRSEEGNYATFDLNIATALLTGSKLEGMTDEGDAIMKSPNGLDWIIVKEQDWEREKVLMQQYSCPCYNPMNNELFTRVIMRQYPMTINPIVTANGALVGQWRVSSNGASTGIPVTTAFQHKLPEFCVTQSENMAEAIVHNGLMQAGIGRMAYLYFQHDMDSYDVVFISPQIAEVIKQEPDFWAYCVRAAELDQYAVIGVPDEQKLLAVEKAKLMLVTQVAEYKRDSAPEPDDRVMSQEDAGE</sequence>
<gene>
    <name evidence="1" type="ORF">Xedl_02854</name>
</gene>
<proteinExistence type="predicted"/>
<dbReference type="Proteomes" id="UP000186268">
    <property type="component" value="Unassembled WGS sequence"/>
</dbReference>
<dbReference type="RefSeq" id="WP_074024479.1">
    <property type="nucleotide sequence ID" value="NZ_CAWNAG010000129.1"/>
</dbReference>
<organism evidence="1 2">
    <name type="scientific">Xenorhabdus eapokensis</name>
    <dbReference type="NCBI Taxonomy" id="1873482"/>
    <lineage>
        <taxon>Bacteria</taxon>
        <taxon>Pseudomonadati</taxon>
        <taxon>Pseudomonadota</taxon>
        <taxon>Gammaproteobacteria</taxon>
        <taxon>Enterobacterales</taxon>
        <taxon>Morganellaceae</taxon>
        <taxon>Xenorhabdus</taxon>
    </lineage>
</organism>
<evidence type="ECO:0000313" key="1">
    <source>
        <dbReference type="EMBL" id="OKP01580.1"/>
    </source>
</evidence>